<dbReference type="PANTHER" id="PTHR21402:SF10">
    <property type="entry name" value="U11_U12 SMALL NUCLEAR RIBONUCLEOPROTEIN 48 KDA PROTEIN"/>
    <property type="match status" value="1"/>
</dbReference>
<organism evidence="6 7">
    <name type="scientific">Paraglomus occultum</name>
    <dbReference type="NCBI Taxonomy" id="144539"/>
    <lineage>
        <taxon>Eukaryota</taxon>
        <taxon>Fungi</taxon>
        <taxon>Fungi incertae sedis</taxon>
        <taxon>Mucoromycota</taxon>
        <taxon>Glomeromycotina</taxon>
        <taxon>Glomeromycetes</taxon>
        <taxon>Paraglomerales</taxon>
        <taxon>Paraglomeraceae</taxon>
        <taxon>Paraglomus</taxon>
    </lineage>
</organism>
<evidence type="ECO:0000259" key="5">
    <source>
        <dbReference type="PROSITE" id="PS51800"/>
    </source>
</evidence>
<keyword evidence="4" id="KW-0175">Coiled coil</keyword>
<dbReference type="Pfam" id="PF05253">
    <property type="entry name" value="zf-U11-48K"/>
    <property type="match status" value="1"/>
</dbReference>
<keyword evidence="1" id="KW-0479">Metal-binding</keyword>
<feature type="domain" description="CHHC U11-48K-type" evidence="5">
    <location>
        <begin position="47"/>
        <end position="74"/>
    </location>
</feature>
<dbReference type="AlphaFoldDB" id="A0A9N9FWL5"/>
<dbReference type="GO" id="GO:0008270">
    <property type="term" value="F:zinc ion binding"/>
    <property type="evidence" value="ECO:0007669"/>
    <property type="project" value="UniProtKB-KW"/>
</dbReference>
<keyword evidence="3" id="KW-0862">Zinc</keyword>
<protein>
    <submittedName>
        <fullName evidence="6">6066_t:CDS:1</fullName>
    </submittedName>
</protein>
<evidence type="ECO:0000256" key="1">
    <source>
        <dbReference type="ARBA" id="ARBA00022723"/>
    </source>
</evidence>
<dbReference type="EMBL" id="CAJVPJ010000961">
    <property type="protein sequence ID" value="CAG8567826.1"/>
    <property type="molecule type" value="Genomic_DNA"/>
</dbReference>
<dbReference type="InterPro" id="IPR051591">
    <property type="entry name" value="UPF0224_FAM112_RNA_Proc"/>
</dbReference>
<keyword evidence="7" id="KW-1185">Reference proteome</keyword>
<dbReference type="Proteomes" id="UP000789572">
    <property type="component" value="Unassembled WGS sequence"/>
</dbReference>
<evidence type="ECO:0000256" key="2">
    <source>
        <dbReference type="ARBA" id="ARBA00022771"/>
    </source>
</evidence>
<dbReference type="PROSITE" id="PS51800">
    <property type="entry name" value="ZF_CHHC_U11_48K"/>
    <property type="match status" value="1"/>
</dbReference>
<evidence type="ECO:0000256" key="4">
    <source>
        <dbReference type="SAM" id="Coils"/>
    </source>
</evidence>
<dbReference type="InterPro" id="IPR022776">
    <property type="entry name" value="TRM13/UPF0224_CHHC_Znf_dom"/>
</dbReference>
<dbReference type="PANTHER" id="PTHR21402">
    <property type="entry name" value="GAMETOCYTE SPECIFIC FACTOR 1-RELATED"/>
    <property type="match status" value="1"/>
</dbReference>
<accession>A0A9N9FWL5</accession>
<evidence type="ECO:0000256" key="3">
    <source>
        <dbReference type="ARBA" id="ARBA00022833"/>
    </source>
</evidence>
<evidence type="ECO:0000313" key="7">
    <source>
        <dbReference type="Proteomes" id="UP000789572"/>
    </source>
</evidence>
<feature type="coiled-coil region" evidence="4">
    <location>
        <begin position="161"/>
        <end position="195"/>
    </location>
</feature>
<comment type="caution">
    <text evidence="6">The sequence shown here is derived from an EMBL/GenBank/DDBJ whole genome shotgun (WGS) entry which is preliminary data.</text>
</comment>
<name>A0A9N9FWL5_9GLOM</name>
<dbReference type="OrthoDB" id="69229at2759"/>
<proteinExistence type="predicted"/>
<keyword evidence="2" id="KW-0863">Zinc-finger</keyword>
<evidence type="ECO:0000313" key="6">
    <source>
        <dbReference type="EMBL" id="CAG8567826.1"/>
    </source>
</evidence>
<reference evidence="6" key="1">
    <citation type="submission" date="2021-06" db="EMBL/GenBank/DDBJ databases">
        <authorList>
            <person name="Kallberg Y."/>
            <person name="Tangrot J."/>
            <person name="Rosling A."/>
        </authorList>
    </citation>
    <scope>NUCLEOTIDE SEQUENCE</scope>
    <source>
        <strain evidence="6">IA702</strain>
    </source>
</reference>
<gene>
    <name evidence="6" type="ORF">POCULU_LOCUS5839</name>
</gene>
<sequence>MDDQRSKIINDLTVELNNYEEKLNTIFKELNWDIDTMAEYEKGSSNLITCPFDNGHKVQAKSYNDHYKKCELKYHGIKDEKRKRRQLPSSQFFYEQSPIVISLVQDSAPDESISSVRQPLSVSQRLGSYLADIDLSNKIRQEQHKPVRDEYKNFDEVWEALQRMKEQQNQGQKSRAELLAEMRDYKRRRKSYRAKNISITKRTTTQVHHDLIAAYTEDYKLLHEFGDMLLDAVRDEGHTNKHVVSKTESMK</sequence>